<evidence type="ECO:0000256" key="8">
    <source>
        <dbReference type="ARBA" id="ARBA00038151"/>
    </source>
</evidence>
<feature type="transmembrane region" description="Helical" evidence="11">
    <location>
        <begin position="84"/>
        <end position="103"/>
    </location>
</feature>
<dbReference type="PANTHER" id="PTHR30561:SF0">
    <property type="entry name" value="GUANIDINIUM EXPORTER"/>
    <property type="match status" value="1"/>
</dbReference>
<dbReference type="AlphaFoldDB" id="A0A9Q4CL18"/>
<name>A0A9Q4CL18_MORMO</name>
<keyword evidence="2" id="KW-0813">Transport</keyword>
<reference evidence="12" key="1">
    <citation type="submission" date="2022-08" db="EMBL/GenBank/DDBJ databases">
        <authorList>
            <person name="Dale J.L."/>
        </authorList>
    </citation>
    <scope>NUCLEOTIDE SEQUENCE</scope>
    <source>
        <strain evidence="12">2022EL-00758</strain>
    </source>
</reference>
<dbReference type="SUPFAM" id="SSF103481">
    <property type="entry name" value="Multidrug resistance efflux transporter EmrE"/>
    <property type="match status" value="1"/>
</dbReference>
<dbReference type="FunFam" id="1.10.3730.20:FF:000001">
    <property type="entry name" value="Quaternary ammonium compound resistance transporter SugE"/>
    <property type="match status" value="1"/>
</dbReference>
<evidence type="ECO:0000256" key="11">
    <source>
        <dbReference type="SAM" id="Phobius"/>
    </source>
</evidence>
<dbReference type="PANTHER" id="PTHR30561">
    <property type="entry name" value="SMR FAMILY PROTON-DEPENDENT DRUG EFFLUX TRANSPORTER SUGE"/>
    <property type="match status" value="1"/>
</dbReference>
<accession>A0A9Q4CL18</accession>
<keyword evidence="4 10" id="KW-0812">Transmembrane</keyword>
<dbReference type="Gene3D" id="1.10.3730.20">
    <property type="match status" value="1"/>
</dbReference>
<dbReference type="RefSeq" id="WP_260249206.1">
    <property type="nucleotide sequence ID" value="NZ_JALMEJ010000003.1"/>
</dbReference>
<keyword evidence="3" id="KW-1003">Cell membrane</keyword>
<dbReference type="GO" id="GO:0022857">
    <property type="term" value="F:transmembrane transporter activity"/>
    <property type="evidence" value="ECO:0007669"/>
    <property type="project" value="InterPro"/>
</dbReference>
<evidence type="ECO:0000256" key="6">
    <source>
        <dbReference type="ARBA" id="ARBA00023136"/>
    </source>
</evidence>
<evidence type="ECO:0000313" key="12">
    <source>
        <dbReference type="EMBL" id="MCY0789063.1"/>
    </source>
</evidence>
<evidence type="ECO:0000256" key="2">
    <source>
        <dbReference type="ARBA" id="ARBA00022448"/>
    </source>
</evidence>
<sequence>MAWVYLLAASLFEIVMGISLKLNDGRTKPAASVLAVASALISIFLLAQALKTLPLGTTYILWTAIGAIGLCVTGVLWFKEPFSLQRLFFITLTVTGVIGLKLVK</sequence>
<organism evidence="12 13">
    <name type="scientific">Morganella morganii</name>
    <name type="common">Proteus morganii</name>
    <dbReference type="NCBI Taxonomy" id="582"/>
    <lineage>
        <taxon>Bacteria</taxon>
        <taxon>Pseudomonadati</taxon>
        <taxon>Pseudomonadota</taxon>
        <taxon>Gammaproteobacteria</taxon>
        <taxon>Enterobacterales</taxon>
        <taxon>Morganellaceae</taxon>
        <taxon>Morganella</taxon>
    </lineage>
</organism>
<dbReference type="InterPro" id="IPR000390">
    <property type="entry name" value="Small_drug/metabolite_transptr"/>
</dbReference>
<evidence type="ECO:0000256" key="7">
    <source>
        <dbReference type="ARBA" id="ARBA00037615"/>
    </source>
</evidence>
<evidence type="ECO:0000256" key="9">
    <source>
        <dbReference type="ARBA" id="ARBA00039168"/>
    </source>
</evidence>
<dbReference type="EMBL" id="JAPNMI010000002">
    <property type="protein sequence ID" value="MCY0789063.1"/>
    <property type="molecule type" value="Genomic_DNA"/>
</dbReference>
<comment type="caution">
    <text evidence="12">The sequence shown here is derived from an EMBL/GenBank/DDBJ whole genome shotgun (WGS) entry which is preliminary data.</text>
</comment>
<comment type="similarity">
    <text evidence="8">Belongs to the drug/metabolite transporter (DMT) superfamily. Small multidrug resistance (SMR) (TC 2.A.7.1) family. Gdx/SugE subfamily.</text>
</comment>
<dbReference type="Proteomes" id="UP001076655">
    <property type="component" value="Unassembled WGS sequence"/>
</dbReference>
<feature type="transmembrane region" description="Helical" evidence="11">
    <location>
        <begin position="59"/>
        <end position="78"/>
    </location>
</feature>
<gene>
    <name evidence="12" type="ORF">N0392_05080</name>
</gene>
<evidence type="ECO:0000256" key="1">
    <source>
        <dbReference type="ARBA" id="ARBA00004651"/>
    </source>
</evidence>
<feature type="transmembrane region" description="Helical" evidence="11">
    <location>
        <begin position="27"/>
        <end position="47"/>
    </location>
</feature>
<evidence type="ECO:0000256" key="5">
    <source>
        <dbReference type="ARBA" id="ARBA00022989"/>
    </source>
</evidence>
<evidence type="ECO:0000313" key="13">
    <source>
        <dbReference type="Proteomes" id="UP001076655"/>
    </source>
</evidence>
<comment type="subcellular location">
    <subcellularLocation>
        <location evidence="1 10">Cell membrane</location>
        <topology evidence="1 10">Multi-pass membrane protein</topology>
    </subcellularLocation>
</comment>
<dbReference type="InterPro" id="IPR045324">
    <property type="entry name" value="Small_multidrug_res"/>
</dbReference>
<evidence type="ECO:0000256" key="4">
    <source>
        <dbReference type="ARBA" id="ARBA00022692"/>
    </source>
</evidence>
<comment type="function">
    <text evidence="7">Guanidinium ion exporter. Couples guanidinium export to the proton motive force, exchanging one guanidinium ion for two protons.</text>
</comment>
<dbReference type="Pfam" id="PF00893">
    <property type="entry name" value="Multi_Drug_Res"/>
    <property type="match status" value="1"/>
</dbReference>
<protein>
    <recommendedName>
        <fullName evidence="9">Guanidinium exporter</fullName>
    </recommendedName>
</protein>
<keyword evidence="6 11" id="KW-0472">Membrane</keyword>
<dbReference type="GO" id="GO:0005886">
    <property type="term" value="C:plasma membrane"/>
    <property type="evidence" value="ECO:0007669"/>
    <property type="project" value="UniProtKB-SubCell"/>
</dbReference>
<evidence type="ECO:0000256" key="10">
    <source>
        <dbReference type="RuleBase" id="RU003942"/>
    </source>
</evidence>
<proteinExistence type="inferred from homology"/>
<keyword evidence="5 11" id="KW-1133">Transmembrane helix</keyword>
<dbReference type="GO" id="GO:1990961">
    <property type="term" value="P:xenobiotic detoxification by transmembrane export across the plasma membrane"/>
    <property type="evidence" value="ECO:0007669"/>
    <property type="project" value="UniProtKB-ARBA"/>
</dbReference>
<dbReference type="InterPro" id="IPR037185">
    <property type="entry name" value="EmrE-like"/>
</dbReference>
<evidence type="ECO:0000256" key="3">
    <source>
        <dbReference type="ARBA" id="ARBA00022475"/>
    </source>
</evidence>